<dbReference type="HOGENOM" id="CLU_925260_0_0_1"/>
<dbReference type="CDD" id="cd18316">
    <property type="entry name" value="BTB_POZ_KCTD-like"/>
    <property type="match status" value="1"/>
</dbReference>
<dbReference type="SUPFAM" id="SSF54695">
    <property type="entry name" value="POZ domain"/>
    <property type="match status" value="1"/>
</dbReference>
<reference evidence="3 4" key="1">
    <citation type="journal article" date="2013" name="Nature">
        <title>Insights into bilaterian evolution from three spiralian genomes.</title>
        <authorList>
            <person name="Simakov O."/>
            <person name="Marletaz F."/>
            <person name="Cho S.J."/>
            <person name="Edsinger-Gonzales E."/>
            <person name="Havlak P."/>
            <person name="Hellsten U."/>
            <person name="Kuo D.H."/>
            <person name="Larsson T."/>
            <person name="Lv J."/>
            <person name="Arendt D."/>
            <person name="Savage R."/>
            <person name="Osoegawa K."/>
            <person name="de Jong P."/>
            <person name="Grimwood J."/>
            <person name="Chapman J.A."/>
            <person name="Shapiro H."/>
            <person name="Aerts A."/>
            <person name="Otillar R.P."/>
            <person name="Terry A.Y."/>
            <person name="Boore J.L."/>
            <person name="Grigoriev I.V."/>
            <person name="Lindberg D.R."/>
            <person name="Seaver E.C."/>
            <person name="Weisblat D.A."/>
            <person name="Putnam N.H."/>
            <person name="Rokhsar D.S."/>
        </authorList>
    </citation>
    <scope>NUCLEOTIDE SEQUENCE [LARGE SCALE GENOMIC DNA]</scope>
</reference>
<dbReference type="InterPro" id="IPR011333">
    <property type="entry name" value="SKP1/BTB/POZ_sf"/>
</dbReference>
<evidence type="ECO:0000313" key="3">
    <source>
        <dbReference type="EMBL" id="ESP02041.1"/>
    </source>
</evidence>
<gene>
    <name evidence="3" type="ORF">LOTGIDRAFT_157181</name>
</gene>
<feature type="compositionally biased region" description="Low complexity" evidence="1">
    <location>
        <begin position="125"/>
        <end position="141"/>
    </location>
</feature>
<proteinExistence type="predicted"/>
<dbReference type="KEGG" id="lgi:LOTGIDRAFT_157181"/>
<evidence type="ECO:0000259" key="2">
    <source>
        <dbReference type="SMART" id="SM00225"/>
    </source>
</evidence>
<dbReference type="OMA" id="ILAECEY"/>
<dbReference type="InterPro" id="IPR045068">
    <property type="entry name" value="BACURD1-3"/>
</dbReference>
<dbReference type="Proteomes" id="UP000030746">
    <property type="component" value="Unassembled WGS sequence"/>
</dbReference>
<feature type="compositionally biased region" description="Basic and acidic residues" evidence="1">
    <location>
        <begin position="161"/>
        <end position="170"/>
    </location>
</feature>
<dbReference type="STRING" id="225164.V4B3S0"/>
<dbReference type="CTD" id="20237245"/>
<dbReference type="EMBL" id="KB200329">
    <property type="protein sequence ID" value="ESP02041.1"/>
    <property type="molecule type" value="Genomic_DNA"/>
</dbReference>
<name>V4B3S0_LOTGI</name>
<evidence type="ECO:0000256" key="1">
    <source>
        <dbReference type="SAM" id="MobiDB-lite"/>
    </source>
</evidence>
<feature type="region of interest" description="Disordered" evidence="1">
    <location>
        <begin position="115"/>
        <end position="173"/>
    </location>
</feature>
<dbReference type="InterPro" id="IPR000210">
    <property type="entry name" value="BTB/POZ_dom"/>
</dbReference>
<dbReference type="GeneID" id="20237245"/>
<dbReference type="RefSeq" id="XP_009047199.1">
    <property type="nucleotide sequence ID" value="XM_009048951.1"/>
</dbReference>
<dbReference type="PANTHER" id="PTHR11145:SF8">
    <property type="entry name" value="RE57120P"/>
    <property type="match status" value="1"/>
</dbReference>
<organism evidence="3 4">
    <name type="scientific">Lottia gigantea</name>
    <name type="common">Giant owl limpet</name>
    <dbReference type="NCBI Taxonomy" id="225164"/>
    <lineage>
        <taxon>Eukaryota</taxon>
        <taxon>Metazoa</taxon>
        <taxon>Spiralia</taxon>
        <taxon>Lophotrochozoa</taxon>
        <taxon>Mollusca</taxon>
        <taxon>Gastropoda</taxon>
        <taxon>Patellogastropoda</taxon>
        <taxon>Lottioidea</taxon>
        <taxon>Lottiidae</taxon>
        <taxon>Lottia</taxon>
    </lineage>
</organism>
<feature type="domain" description="BTB" evidence="2">
    <location>
        <begin position="182"/>
        <end position="293"/>
    </location>
</feature>
<feature type="compositionally biased region" description="Basic and acidic residues" evidence="1">
    <location>
        <begin position="44"/>
        <end position="62"/>
    </location>
</feature>
<evidence type="ECO:0000313" key="4">
    <source>
        <dbReference type="Proteomes" id="UP000030746"/>
    </source>
</evidence>
<dbReference type="InterPro" id="IPR003131">
    <property type="entry name" value="T1-type_BTB"/>
</dbReference>
<dbReference type="GO" id="GO:0051260">
    <property type="term" value="P:protein homooligomerization"/>
    <property type="evidence" value="ECO:0007669"/>
    <property type="project" value="InterPro"/>
</dbReference>
<dbReference type="SMART" id="SM00225">
    <property type="entry name" value="BTB"/>
    <property type="match status" value="1"/>
</dbReference>
<keyword evidence="4" id="KW-1185">Reference proteome</keyword>
<dbReference type="AlphaFoldDB" id="V4B3S0"/>
<accession>V4B3S0</accession>
<dbReference type="Pfam" id="PF02214">
    <property type="entry name" value="BTB_2"/>
    <property type="match status" value="1"/>
</dbReference>
<protein>
    <recommendedName>
        <fullName evidence="2">BTB domain-containing protein</fullName>
    </recommendedName>
</protein>
<feature type="region of interest" description="Disordered" evidence="1">
    <location>
        <begin position="44"/>
        <end position="70"/>
    </location>
</feature>
<dbReference type="Gene3D" id="3.30.710.10">
    <property type="entry name" value="Potassium Channel Kv1.1, Chain A"/>
    <property type="match status" value="1"/>
</dbReference>
<dbReference type="OrthoDB" id="6161846at2759"/>
<dbReference type="PANTHER" id="PTHR11145">
    <property type="entry name" value="BTB/POZ DOMAIN-CONTAINING ADAPTER FOR CUL3-MEDIATED RHOA DEGRADATION PROTEIN FAMILY MEMBER"/>
    <property type="match status" value="1"/>
</dbReference>
<sequence length="301" mass="34108">MDPIMRSNHKFGPEEKQIYEEFQKNRRNFIIKFNKGKEVVIRSFKQENPKRKSHDNLFDPPKRIKPNVPKYIPTPIEKLPRHPSFPPPLIEFNAPDDKEKERSWLPKVNTSSNVKSIDPIDQLGSCSSTSSSISSSSSSSSKTKTYTPESIKPKLNQISETKTKTPDSIKPKLNQISENNHNWIILNVGGKMFGTSKDTVSKDNGGLLAKLVHPESGVKPILAKNCSTPIYRIDRDPKHFDQILNYLRNVGETPISRLIPLNYSALEEFLLEAKYYELSGLVTIIQSRPLALDVVNSTLIL</sequence>